<dbReference type="InterPro" id="IPR000719">
    <property type="entry name" value="Prot_kinase_dom"/>
</dbReference>
<dbReference type="Proteomes" id="UP001515480">
    <property type="component" value="Unassembled WGS sequence"/>
</dbReference>
<dbReference type="PANTHER" id="PTHR48013">
    <property type="entry name" value="DUAL SPECIFICITY MITOGEN-ACTIVATED PROTEIN KINASE KINASE 5-RELATED"/>
    <property type="match status" value="1"/>
</dbReference>
<evidence type="ECO:0000256" key="6">
    <source>
        <dbReference type="ARBA" id="ARBA00038999"/>
    </source>
</evidence>
<dbReference type="PANTHER" id="PTHR48013:SF9">
    <property type="entry name" value="DUAL SPECIFICITY MITOGEN-ACTIVATED PROTEIN KINASE KINASE 5"/>
    <property type="match status" value="1"/>
</dbReference>
<proteinExistence type="inferred from homology"/>
<organism evidence="13 14">
    <name type="scientific">Prymnesium parvum</name>
    <name type="common">Toxic golden alga</name>
    <dbReference type="NCBI Taxonomy" id="97485"/>
    <lineage>
        <taxon>Eukaryota</taxon>
        <taxon>Haptista</taxon>
        <taxon>Haptophyta</taxon>
        <taxon>Prymnesiophyceae</taxon>
        <taxon>Prymnesiales</taxon>
        <taxon>Prymnesiaceae</taxon>
        <taxon>Prymnesium</taxon>
    </lineage>
</organism>
<sequence length="474" mass="52004">MPGLSCISPALSVSTGRHSFNGEPSFLESSRSECLPFKLSDSGKYQSRSFIIDQEGLQSNEDEEEHPLLPVLVSKLMPLDIIGRGASGVVRRAESPDGTIVAIKDIRVCDEAQHRQLRNELRLLRSQFSNETPHLVQYLGVCYEEGTIKLAMEYMDAGSLADAMQTAGRMPVECVGSICHQMLLGLVELRQLNLVHRDLKPQNVLLNLRGQCKLADFGCAHQLQQTEDMCNSFVGTMAYMSPERLNGDEYSYSSDIWSLSVILAECLTGKDVTKQAGYWDVVASEASHSVEAHVKDCQSEARDFVTRCAILNPEARDRVASAPKLLEHAFIRTFGLTAGFRLDLYLRELASGKRARSASTYVLCGLSTGATPSRMASHTHVFCDFSTSDMSSARAAAIGMTAVEQAKKPTSAIRVGSVGFLASLGGFGMRRLRFGRFWSDRSRTTQQTSAVSDRVSVASPSGSYPDASRYRNLL</sequence>
<evidence type="ECO:0000256" key="10">
    <source>
        <dbReference type="PROSITE-ProRule" id="PRU10141"/>
    </source>
</evidence>
<feature type="binding site" evidence="10">
    <location>
        <position position="104"/>
    </location>
    <ligand>
        <name>ATP</name>
        <dbReference type="ChEBI" id="CHEBI:30616"/>
    </ligand>
</feature>
<dbReference type="PROSITE" id="PS00108">
    <property type="entry name" value="PROTEIN_KINASE_ST"/>
    <property type="match status" value="1"/>
</dbReference>
<comment type="caution">
    <text evidence="13">The sequence shown here is derived from an EMBL/GenBank/DDBJ whole genome shotgun (WGS) entry which is preliminary data.</text>
</comment>
<feature type="domain" description="Protein kinase" evidence="12">
    <location>
        <begin position="76"/>
        <end position="331"/>
    </location>
</feature>
<comment type="catalytic activity">
    <reaction evidence="7">
        <text>L-seryl-[protein] + ATP = O-phospho-L-seryl-[protein] + ADP + H(+)</text>
        <dbReference type="Rhea" id="RHEA:17989"/>
        <dbReference type="Rhea" id="RHEA-COMP:9863"/>
        <dbReference type="Rhea" id="RHEA-COMP:11604"/>
        <dbReference type="ChEBI" id="CHEBI:15378"/>
        <dbReference type="ChEBI" id="CHEBI:29999"/>
        <dbReference type="ChEBI" id="CHEBI:30616"/>
        <dbReference type="ChEBI" id="CHEBI:83421"/>
        <dbReference type="ChEBI" id="CHEBI:456216"/>
        <dbReference type="EC" id="2.7.12.2"/>
    </reaction>
</comment>
<dbReference type="InterPro" id="IPR008271">
    <property type="entry name" value="Ser/Thr_kinase_AS"/>
</dbReference>
<evidence type="ECO:0000256" key="1">
    <source>
        <dbReference type="ARBA" id="ARBA00022679"/>
    </source>
</evidence>
<evidence type="ECO:0000259" key="12">
    <source>
        <dbReference type="PROSITE" id="PS50011"/>
    </source>
</evidence>
<dbReference type="GO" id="GO:0004708">
    <property type="term" value="F:MAP kinase kinase activity"/>
    <property type="evidence" value="ECO:0007669"/>
    <property type="project" value="UniProtKB-EC"/>
</dbReference>
<comment type="catalytic activity">
    <reaction evidence="9">
        <text>L-tyrosyl-[protein] + ATP = O-phospho-L-tyrosyl-[protein] + ADP + H(+)</text>
        <dbReference type="Rhea" id="RHEA:10596"/>
        <dbReference type="Rhea" id="RHEA-COMP:10136"/>
        <dbReference type="Rhea" id="RHEA-COMP:20101"/>
        <dbReference type="ChEBI" id="CHEBI:15378"/>
        <dbReference type="ChEBI" id="CHEBI:30616"/>
        <dbReference type="ChEBI" id="CHEBI:46858"/>
        <dbReference type="ChEBI" id="CHEBI:61978"/>
        <dbReference type="ChEBI" id="CHEBI:456216"/>
        <dbReference type="EC" id="2.7.12.2"/>
    </reaction>
</comment>
<dbReference type="EC" id="2.7.12.2" evidence="6"/>
<dbReference type="EMBL" id="JBGBPQ010000009">
    <property type="protein sequence ID" value="KAL1519930.1"/>
    <property type="molecule type" value="Genomic_DNA"/>
</dbReference>
<evidence type="ECO:0000313" key="14">
    <source>
        <dbReference type="Proteomes" id="UP001515480"/>
    </source>
</evidence>
<gene>
    <name evidence="13" type="ORF">AB1Y20_023418</name>
</gene>
<evidence type="ECO:0000256" key="2">
    <source>
        <dbReference type="ARBA" id="ARBA00022741"/>
    </source>
</evidence>
<keyword evidence="14" id="KW-1185">Reference proteome</keyword>
<comment type="similarity">
    <text evidence="5">Belongs to the protein kinase superfamily. STE Ser/Thr protein kinase family. MAP kinase kinase subfamily.</text>
</comment>
<evidence type="ECO:0000256" key="5">
    <source>
        <dbReference type="ARBA" id="ARBA00038035"/>
    </source>
</evidence>
<evidence type="ECO:0000256" key="9">
    <source>
        <dbReference type="ARBA" id="ARBA00051693"/>
    </source>
</evidence>
<dbReference type="AlphaFoldDB" id="A0AB34JD69"/>
<evidence type="ECO:0000256" key="11">
    <source>
        <dbReference type="RuleBase" id="RU000304"/>
    </source>
</evidence>
<dbReference type="PROSITE" id="PS50011">
    <property type="entry name" value="PROTEIN_KINASE_DOM"/>
    <property type="match status" value="1"/>
</dbReference>
<dbReference type="GO" id="GO:0004674">
    <property type="term" value="F:protein serine/threonine kinase activity"/>
    <property type="evidence" value="ECO:0007669"/>
    <property type="project" value="UniProtKB-KW"/>
</dbReference>
<name>A0AB34JD69_PRYPA</name>
<dbReference type="SUPFAM" id="SSF56112">
    <property type="entry name" value="Protein kinase-like (PK-like)"/>
    <property type="match status" value="1"/>
</dbReference>
<protein>
    <recommendedName>
        <fullName evidence="6">mitogen-activated protein kinase kinase</fullName>
        <ecNumber evidence="6">2.7.12.2</ecNumber>
    </recommendedName>
</protein>
<dbReference type="Gene3D" id="1.10.510.10">
    <property type="entry name" value="Transferase(Phosphotransferase) domain 1"/>
    <property type="match status" value="1"/>
</dbReference>
<evidence type="ECO:0000313" key="13">
    <source>
        <dbReference type="EMBL" id="KAL1519930.1"/>
    </source>
</evidence>
<evidence type="ECO:0000256" key="8">
    <source>
        <dbReference type="ARBA" id="ARBA00049299"/>
    </source>
</evidence>
<keyword evidence="3" id="KW-0418">Kinase</keyword>
<keyword evidence="2 10" id="KW-0547">Nucleotide-binding</keyword>
<keyword evidence="11" id="KW-0723">Serine/threonine-protein kinase</keyword>
<dbReference type="SMART" id="SM00220">
    <property type="entry name" value="S_TKc"/>
    <property type="match status" value="1"/>
</dbReference>
<evidence type="ECO:0000256" key="7">
    <source>
        <dbReference type="ARBA" id="ARBA00049014"/>
    </source>
</evidence>
<evidence type="ECO:0000256" key="4">
    <source>
        <dbReference type="ARBA" id="ARBA00022840"/>
    </source>
</evidence>
<reference evidence="13 14" key="1">
    <citation type="journal article" date="2024" name="Science">
        <title>Giant polyketide synthase enzymes in the biosynthesis of giant marine polyether toxins.</title>
        <authorList>
            <person name="Fallon T.R."/>
            <person name="Shende V.V."/>
            <person name="Wierzbicki I.H."/>
            <person name="Pendleton A.L."/>
            <person name="Watervoot N.F."/>
            <person name="Auber R.P."/>
            <person name="Gonzalez D.J."/>
            <person name="Wisecaver J.H."/>
            <person name="Moore B.S."/>
        </authorList>
    </citation>
    <scope>NUCLEOTIDE SEQUENCE [LARGE SCALE GENOMIC DNA]</scope>
    <source>
        <strain evidence="13 14">12B1</strain>
    </source>
</reference>
<keyword evidence="4 10" id="KW-0067">ATP-binding</keyword>
<comment type="catalytic activity">
    <reaction evidence="8">
        <text>L-threonyl-[protein] + ATP = O-phospho-L-threonyl-[protein] + ADP + H(+)</text>
        <dbReference type="Rhea" id="RHEA:46608"/>
        <dbReference type="Rhea" id="RHEA-COMP:11060"/>
        <dbReference type="Rhea" id="RHEA-COMP:11605"/>
        <dbReference type="ChEBI" id="CHEBI:15378"/>
        <dbReference type="ChEBI" id="CHEBI:30013"/>
        <dbReference type="ChEBI" id="CHEBI:30616"/>
        <dbReference type="ChEBI" id="CHEBI:61977"/>
        <dbReference type="ChEBI" id="CHEBI:456216"/>
        <dbReference type="EC" id="2.7.12.2"/>
    </reaction>
</comment>
<evidence type="ECO:0000256" key="3">
    <source>
        <dbReference type="ARBA" id="ARBA00022777"/>
    </source>
</evidence>
<dbReference type="PROSITE" id="PS00107">
    <property type="entry name" value="PROTEIN_KINASE_ATP"/>
    <property type="match status" value="1"/>
</dbReference>
<accession>A0AB34JD69</accession>
<dbReference type="GO" id="GO:0005524">
    <property type="term" value="F:ATP binding"/>
    <property type="evidence" value="ECO:0007669"/>
    <property type="project" value="UniProtKB-UniRule"/>
</dbReference>
<dbReference type="InterPro" id="IPR017441">
    <property type="entry name" value="Protein_kinase_ATP_BS"/>
</dbReference>
<dbReference type="Pfam" id="PF00069">
    <property type="entry name" value="Pkinase"/>
    <property type="match status" value="1"/>
</dbReference>
<dbReference type="InterPro" id="IPR011009">
    <property type="entry name" value="Kinase-like_dom_sf"/>
</dbReference>
<keyword evidence="1" id="KW-0808">Transferase</keyword>